<dbReference type="Gene3D" id="3.30.70.80">
    <property type="entry name" value="Peptidase S8 propeptide/proteinase inhibitor I9"/>
    <property type="match status" value="1"/>
</dbReference>
<evidence type="ECO:0000256" key="2">
    <source>
        <dbReference type="ARBA" id="ARBA00022670"/>
    </source>
</evidence>
<dbReference type="InterPro" id="IPR017311">
    <property type="entry name" value="Sama-2696"/>
</dbReference>
<evidence type="ECO:0000259" key="11">
    <source>
        <dbReference type="Pfam" id="PF05922"/>
    </source>
</evidence>
<dbReference type="InterPro" id="IPR022398">
    <property type="entry name" value="Peptidase_S8_His-AS"/>
</dbReference>
<dbReference type="EMBL" id="CP022272">
    <property type="protein sequence ID" value="ASJ95833.1"/>
    <property type="molecule type" value="Genomic_DNA"/>
</dbReference>
<keyword evidence="4 7" id="KW-0720">Serine protease</keyword>
<keyword evidence="5" id="KW-0325">Glycoprotein</keyword>
<dbReference type="NCBIfam" id="TIGR03501">
    <property type="entry name" value="GlyGly_CTERM"/>
    <property type="match status" value="1"/>
</dbReference>
<keyword evidence="2 7" id="KW-0645">Protease</keyword>
<keyword evidence="9" id="KW-0732">Signal</keyword>
<feature type="signal peptide" evidence="9">
    <location>
        <begin position="1"/>
        <end position="23"/>
    </location>
</feature>
<feature type="active site" description="Charge relay system" evidence="6 7">
    <location>
        <position position="303"/>
    </location>
</feature>
<feature type="domain" description="Inhibitor I9" evidence="11">
    <location>
        <begin position="81"/>
        <end position="194"/>
    </location>
</feature>
<reference evidence="12 13" key="1">
    <citation type="submission" date="2017-06" db="EMBL/GenBank/DDBJ databases">
        <title>Complete genome sequence of Shewanella marisflavi EP1 associated with anaerobic 2,4-dinitrotoluene reduction and salt tolerance.</title>
        <authorList>
            <person name="Huang J."/>
        </authorList>
    </citation>
    <scope>NUCLEOTIDE SEQUENCE [LARGE SCALE GENOMIC DNA]</scope>
    <source>
        <strain evidence="12 13">EP1</strain>
    </source>
</reference>
<dbReference type="SUPFAM" id="SSF52743">
    <property type="entry name" value="Subtilisin-like"/>
    <property type="match status" value="1"/>
</dbReference>
<protein>
    <submittedName>
        <fullName evidence="12">Peptidase S8</fullName>
    </submittedName>
</protein>
<dbReference type="InterPro" id="IPR023827">
    <property type="entry name" value="Peptidase_S8_Asp-AS"/>
</dbReference>
<dbReference type="InterPro" id="IPR034197">
    <property type="entry name" value="Peptidases_S8_3"/>
</dbReference>
<sequence>MLKLNKVATMVAAALYVGSGVAAADAINAGVDSAQWTTAPADYAPQPVQPDEYTWDNQVNKTIRKQRSVFTPEDEVTGVNKYIIQLSDAPISTYNGSVSGLASTQQTVSKARMSKAPLNLNQPQIQAYSSYLAQKRANVVSQAQAMQGLNIQVGREFSVALNGFVAELTQEQAAKLAKVPGVKRITREKIYELQTFSTPEQTGATSVWTGSALNSSNKGEGMVVGIIDTGINTDHPSFAAVGGDGYQHTNPLGTGFLGDCAESPEYCNDKLIGVYSYPEITQAYSDPVFSESRPAIGEDYNNHGSHVAGTVAGNVLTDVAHVISENTKDGKGIETGLVLPQISGMAPHANIIAYQVCWPGGSGDPYAGCPTSAILAAVEQSAIDNVDVINASLGGLEEDPWLEPIEQAFYNAAASGVFVAVAAGNSGPYLKSADHSSPWVTTVAAHTADQIVTFTDNGVEQMSGGDTTPPSDIVGATKSFESASGMIVDATNFANPNESYAPNIKNCDSPFPAGTFDLADNPDTADIDESQQDVIVICSRSSKPLIYKADNVKAGGAEGVVITNLYSFQDSNIPGIPYSIPGTLIPSTDGKALRTWVNSGAGHMGTLTASAGEISDVDKERVANFSGRGPSYFGIDTLFVDIAAPGVDIFAAASDDQPFTSNPYSGEWATLSGTSMASPHVAGAAALLRQSHPYWTPMEVQSALMMTASKTLTNAGFLDNYGDYGEISGLHDAGAGRMHVELADKVGLVLDESIENMGEANPSLGGNPKNLNTAYMVDNDCPHECSFVRTFTATQDASWTVDTETWIGNFDISVQPTSFSLKKGETQSLVITAKTQQNVSAAIYEDLTGNQGQIRLIPDIPNSPVLELPVWTYNGDSGLPEYLKINAHRTSSTLNVGPFNTAEITDFTARSFGMVKGTDQTVHLYTDKTGGDPFDLLDGEEGEAQYNPNHVEWTQVPEGTKMLAGSVVGDEFERVLVFMGQDTDGDGLPSMDETLCMSTTYSIANFCTITDPQAGRYFTVYMNLATISYGEEDLGRDITISTALVTEDNANLTVSGPSQISGYSEYQLEMAYNLPEMQVGDTYFGGFDIGSNANDAGNLGFVPVIINQIDQDVNFSVNKQNAKPGDVLEFEVSVIANNEDSARDFALNANFPEGIQIIPDSVIASHATPGEPVLEANRLSLEGVQETTKDVVRNYTITNNQNDPMCSLTAAHSPTPGYLELKEGLGWRTLEGVEGDYRNYFEYKLSDLMNTSADISFPFFNKYHVDTVRLSPAGLISFNSARRIPSFHVEFPEAHNMVPEYVIAPYWVGDNTIPARFDGGYGKYHLNAGITPTYTSSREWLVLEWDNVERSRTPGQLVDFEMFLRMGIDYEAGEYEMLFAYDNLQMVDDQGTIGFKAADGRIIVDGDMPIDLNLGDSVAYNNLGDVISDKYVVCMDYTGPEQSQFNIKFNAYVSEKAAGTTQTLVVENHLVGSDVEQLELQVDVTANIVVAEIANIFIEENQEVSFEVYYSDENQVSNIIEVTGDNFSAEIDGNNSGSKVTLTPTEHFNGETEVTVTVRDSVNSGDATSTSFKLIVGSDGIELGCTDSSAVNYDANANTDDGSCEYGVEVGADDKDSSGGSLGWLALILLPVAWCRRKLA</sequence>
<evidence type="ECO:0000313" key="13">
    <source>
        <dbReference type="Proteomes" id="UP000198233"/>
    </source>
</evidence>
<evidence type="ECO:0000313" key="12">
    <source>
        <dbReference type="EMBL" id="ASJ95833.1"/>
    </source>
</evidence>
<evidence type="ECO:0000256" key="6">
    <source>
        <dbReference type="PIRSR" id="PIRSR615500-1"/>
    </source>
</evidence>
<dbReference type="Gene3D" id="3.40.50.200">
    <property type="entry name" value="Peptidase S8/S53 domain"/>
    <property type="match status" value="1"/>
</dbReference>
<dbReference type="PRINTS" id="PR00723">
    <property type="entry name" value="SUBTILISIN"/>
</dbReference>
<dbReference type="Pfam" id="PF05922">
    <property type="entry name" value="Inhibitor_I9"/>
    <property type="match status" value="1"/>
</dbReference>
<evidence type="ECO:0000256" key="4">
    <source>
        <dbReference type="ARBA" id="ARBA00022825"/>
    </source>
</evidence>
<dbReference type="InterPro" id="IPR045051">
    <property type="entry name" value="SBT"/>
</dbReference>
<dbReference type="GO" id="GO:0004252">
    <property type="term" value="F:serine-type endopeptidase activity"/>
    <property type="evidence" value="ECO:0007669"/>
    <property type="project" value="UniProtKB-UniRule"/>
</dbReference>
<dbReference type="InterPro" id="IPR037045">
    <property type="entry name" value="S8pro/Inhibitor_I9_sf"/>
</dbReference>
<dbReference type="CDD" id="cd02120">
    <property type="entry name" value="PA_subtilisin_like"/>
    <property type="match status" value="1"/>
</dbReference>
<feature type="domain" description="Peptidase S8/S53" evidence="10">
    <location>
        <begin position="219"/>
        <end position="722"/>
    </location>
</feature>
<evidence type="ECO:0000256" key="1">
    <source>
        <dbReference type="ARBA" id="ARBA00011073"/>
    </source>
</evidence>
<feature type="active site" description="Charge relay system" evidence="6 7">
    <location>
        <position position="675"/>
    </location>
</feature>
<dbReference type="InterPro" id="IPR000209">
    <property type="entry name" value="Peptidase_S8/S53_dom"/>
</dbReference>
<evidence type="ECO:0000256" key="5">
    <source>
        <dbReference type="ARBA" id="ARBA00023180"/>
    </source>
</evidence>
<dbReference type="GO" id="GO:0006508">
    <property type="term" value="P:proteolysis"/>
    <property type="evidence" value="ECO:0007669"/>
    <property type="project" value="UniProtKB-KW"/>
</dbReference>
<name>A0AAC9TXR0_9GAMM</name>
<evidence type="ECO:0000256" key="3">
    <source>
        <dbReference type="ARBA" id="ARBA00022801"/>
    </source>
</evidence>
<evidence type="ECO:0000256" key="7">
    <source>
        <dbReference type="PROSITE-ProRule" id="PRU01240"/>
    </source>
</evidence>
<evidence type="ECO:0000259" key="10">
    <source>
        <dbReference type="Pfam" id="PF00082"/>
    </source>
</evidence>
<dbReference type="CDD" id="cd04852">
    <property type="entry name" value="Peptidases_S8_3"/>
    <property type="match status" value="1"/>
</dbReference>
<accession>A0AAC9TXR0</accession>
<dbReference type="InterPro" id="IPR010259">
    <property type="entry name" value="S8pro/Inhibitor_I9"/>
</dbReference>
<dbReference type="PANTHER" id="PTHR10795">
    <property type="entry name" value="PROPROTEIN CONVERTASE SUBTILISIN/KEXIN"/>
    <property type="match status" value="1"/>
</dbReference>
<dbReference type="Pfam" id="PF00082">
    <property type="entry name" value="Peptidase_S8"/>
    <property type="match status" value="1"/>
</dbReference>
<feature type="chain" id="PRO_5042208760" evidence="9">
    <location>
        <begin position="24"/>
        <end position="1640"/>
    </location>
</feature>
<dbReference type="PIRSF" id="PIRSF037895">
    <property type="entry name" value="Subtilisin_rel_Sama_2696"/>
    <property type="match status" value="1"/>
</dbReference>
<dbReference type="KEGG" id="smav:CFF01_04075"/>
<feature type="active site" description="Charge relay system" evidence="6 7">
    <location>
        <position position="228"/>
    </location>
</feature>
<proteinExistence type="inferred from homology"/>
<dbReference type="InterPro" id="IPR023828">
    <property type="entry name" value="Peptidase_S8_Ser-AS"/>
</dbReference>
<dbReference type="InterPro" id="IPR036852">
    <property type="entry name" value="Peptidase_S8/S53_dom_sf"/>
</dbReference>
<dbReference type="InterPro" id="IPR020008">
    <property type="entry name" value="GlyGly_CTERM"/>
</dbReference>
<gene>
    <name evidence="12" type="ORF">CFF01_04075</name>
</gene>
<dbReference type="PROSITE" id="PS51892">
    <property type="entry name" value="SUBTILASE"/>
    <property type="match status" value="1"/>
</dbReference>
<dbReference type="Proteomes" id="UP000198233">
    <property type="component" value="Chromosome"/>
</dbReference>
<dbReference type="PROSITE" id="PS00138">
    <property type="entry name" value="SUBTILASE_SER"/>
    <property type="match status" value="1"/>
</dbReference>
<evidence type="ECO:0000256" key="9">
    <source>
        <dbReference type="SAM" id="SignalP"/>
    </source>
</evidence>
<organism evidence="12 13">
    <name type="scientific">Shewanella marisflavi</name>
    <dbReference type="NCBI Taxonomy" id="260364"/>
    <lineage>
        <taxon>Bacteria</taxon>
        <taxon>Pseudomonadati</taxon>
        <taxon>Pseudomonadota</taxon>
        <taxon>Gammaproteobacteria</taxon>
        <taxon>Alteromonadales</taxon>
        <taxon>Shewanellaceae</taxon>
        <taxon>Shewanella</taxon>
    </lineage>
</organism>
<dbReference type="RefSeq" id="WP_088903960.1">
    <property type="nucleotide sequence ID" value="NZ_CP022272.1"/>
</dbReference>
<dbReference type="PROSITE" id="PS00137">
    <property type="entry name" value="SUBTILASE_HIS"/>
    <property type="match status" value="1"/>
</dbReference>
<evidence type="ECO:0000256" key="8">
    <source>
        <dbReference type="RuleBase" id="RU003355"/>
    </source>
</evidence>
<dbReference type="PROSITE" id="PS00136">
    <property type="entry name" value="SUBTILASE_ASP"/>
    <property type="match status" value="1"/>
</dbReference>
<dbReference type="InterPro" id="IPR015500">
    <property type="entry name" value="Peptidase_S8_subtilisin-rel"/>
</dbReference>
<dbReference type="Gene3D" id="3.50.30.30">
    <property type="match status" value="1"/>
</dbReference>
<keyword evidence="3 7" id="KW-0378">Hydrolase</keyword>
<comment type="similarity">
    <text evidence="1 7 8">Belongs to the peptidase S8 family.</text>
</comment>